<gene>
    <name evidence="2" type="ORF">ENU08_01700</name>
</gene>
<accession>A0A7C4NKY9</accession>
<name>A0A7C4NKY9_9CREN</name>
<sequence>MKNIQDVAGIIIEDLFNRVSIKDIKYVRVLIPINNDKLSLKYICKFNHLSIEITLLNALGIILYMQ</sequence>
<dbReference type="AlphaFoldDB" id="A0A7C4NKY9"/>
<evidence type="ECO:0000313" key="2">
    <source>
        <dbReference type="EMBL" id="HGQ63942.1"/>
    </source>
</evidence>
<keyword evidence="1" id="KW-0812">Transmembrane</keyword>
<comment type="caution">
    <text evidence="2">The sequence shown here is derived from an EMBL/GenBank/DDBJ whole genome shotgun (WGS) entry which is preliminary data.</text>
</comment>
<evidence type="ECO:0000256" key="1">
    <source>
        <dbReference type="SAM" id="Phobius"/>
    </source>
</evidence>
<organism evidence="2">
    <name type="scientific">Ignisphaera aggregans</name>
    <dbReference type="NCBI Taxonomy" id="334771"/>
    <lineage>
        <taxon>Archaea</taxon>
        <taxon>Thermoproteota</taxon>
        <taxon>Thermoprotei</taxon>
        <taxon>Desulfurococcales</taxon>
        <taxon>Desulfurococcaceae</taxon>
        <taxon>Ignisphaera</taxon>
    </lineage>
</organism>
<reference evidence="2" key="1">
    <citation type="journal article" date="2020" name="mSystems">
        <title>Genome- and Community-Level Interaction Insights into Carbon Utilization and Element Cycling Functions of Hydrothermarchaeota in Hydrothermal Sediment.</title>
        <authorList>
            <person name="Zhou Z."/>
            <person name="Liu Y."/>
            <person name="Xu W."/>
            <person name="Pan J."/>
            <person name="Luo Z.H."/>
            <person name="Li M."/>
        </authorList>
    </citation>
    <scope>NUCLEOTIDE SEQUENCE [LARGE SCALE GENOMIC DNA]</scope>
    <source>
        <strain evidence="2">SpSt-637</strain>
    </source>
</reference>
<proteinExistence type="predicted"/>
<protein>
    <submittedName>
        <fullName evidence="2">Uncharacterized protein</fullName>
    </submittedName>
</protein>
<keyword evidence="1" id="KW-1133">Transmembrane helix</keyword>
<dbReference type="EMBL" id="DTBD01000011">
    <property type="protein sequence ID" value="HGQ63942.1"/>
    <property type="molecule type" value="Genomic_DNA"/>
</dbReference>
<feature type="transmembrane region" description="Helical" evidence="1">
    <location>
        <begin position="46"/>
        <end position="65"/>
    </location>
</feature>
<keyword evidence="1" id="KW-0472">Membrane</keyword>